<evidence type="ECO:0000256" key="1">
    <source>
        <dbReference type="ARBA" id="ARBA00004173"/>
    </source>
</evidence>
<keyword evidence="3" id="KW-0809">Transit peptide</keyword>
<evidence type="ECO:0000313" key="5">
    <source>
        <dbReference type="EMBL" id="KXZ46512.1"/>
    </source>
</evidence>
<comment type="caution">
    <text evidence="5">The sequence shown here is derived from an EMBL/GenBank/DDBJ whole genome shotgun (WGS) entry which is preliminary data.</text>
</comment>
<proteinExistence type="inferred from homology"/>
<dbReference type="PANTHER" id="PTHR13126">
    <property type="entry name" value="CHAPERONE ATP11"/>
    <property type="match status" value="1"/>
</dbReference>
<dbReference type="OrthoDB" id="16535at2759"/>
<evidence type="ECO:0008006" key="7">
    <source>
        <dbReference type="Google" id="ProtNLM"/>
    </source>
</evidence>
<reference evidence="6" key="1">
    <citation type="journal article" date="2016" name="Nat. Commun.">
        <title>The Gonium pectorale genome demonstrates co-option of cell cycle regulation during the evolution of multicellularity.</title>
        <authorList>
            <person name="Hanschen E.R."/>
            <person name="Marriage T.N."/>
            <person name="Ferris P.J."/>
            <person name="Hamaji T."/>
            <person name="Toyoda A."/>
            <person name="Fujiyama A."/>
            <person name="Neme R."/>
            <person name="Noguchi H."/>
            <person name="Minakuchi Y."/>
            <person name="Suzuki M."/>
            <person name="Kawai-Toyooka H."/>
            <person name="Smith D.R."/>
            <person name="Sparks H."/>
            <person name="Anderson J."/>
            <person name="Bakaric R."/>
            <person name="Luria V."/>
            <person name="Karger A."/>
            <person name="Kirschner M.W."/>
            <person name="Durand P.M."/>
            <person name="Michod R.E."/>
            <person name="Nozaki H."/>
            <person name="Olson B.J."/>
        </authorList>
    </citation>
    <scope>NUCLEOTIDE SEQUENCE [LARGE SCALE GENOMIC DNA]</scope>
    <source>
        <strain evidence="6">NIES-2863</strain>
    </source>
</reference>
<comment type="subcellular location">
    <subcellularLocation>
        <location evidence="1">Mitochondrion</location>
    </subcellularLocation>
</comment>
<gene>
    <name evidence="5" type="ORF">GPECTOR_43g949</name>
</gene>
<evidence type="ECO:0000256" key="2">
    <source>
        <dbReference type="ARBA" id="ARBA00009116"/>
    </source>
</evidence>
<evidence type="ECO:0000313" key="6">
    <source>
        <dbReference type="Proteomes" id="UP000075714"/>
    </source>
</evidence>
<keyword evidence="6" id="KW-1185">Reference proteome</keyword>
<dbReference type="AlphaFoldDB" id="A0A150G9J7"/>
<dbReference type="EMBL" id="LSYV01000044">
    <property type="protein sequence ID" value="KXZ46512.1"/>
    <property type="molecule type" value="Genomic_DNA"/>
</dbReference>
<keyword evidence="4" id="KW-0496">Mitochondrion</keyword>
<organism evidence="5 6">
    <name type="scientific">Gonium pectorale</name>
    <name type="common">Green alga</name>
    <dbReference type="NCBI Taxonomy" id="33097"/>
    <lineage>
        <taxon>Eukaryota</taxon>
        <taxon>Viridiplantae</taxon>
        <taxon>Chlorophyta</taxon>
        <taxon>core chlorophytes</taxon>
        <taxon>Chlorophyceae</taxon>
        <taxon>CS clade</taxon>
        <taxon>Chlamydomonadales</taxon>
        <taxon>Volvocaceae</taxon>
        <taxon>Gonium</taxon>
    </lineage>
</organism>
<dbReference type="Pfam" id="PF06644">
    <property type="entry name" value="ATP11"/>
    <property type="match status" value="1"/>
</dbReference>
<comment type="similarity">
    <text evidence="2">Belongs to the ATP11 family.</text>
</comment>
<accession>A0A150G9J7</accession>
<sequence>MQRARSFFARSAWRCRRGFASEQWSSLRQEAGISGVSAPSPSQLGQVVRLDELLKKTPEEVAEIWLGFHADEKGGRVGSVLAAEEYCKFVSRAKESPMFVLPLAKPSGYETLLVQCQLPYVLITGLEEFKRYGEGAPPYLTLTHYPELLDSHGLAVVRGDIIHEKGMNRQEARTTMELVRAFYTSDEDYSHVHTFNHKPAAFDFGVLLRKLNLAA</sequence>
<dbReference type="GO" id="GO:0033615">
    <property type="term" value="P:mitochondrial proton-transporting ATP synthase complex assembly"/>
    <property type="evidence" value="ECO:0007669"/>
    <property type="project" value="TreeGrafter"/>
</dbReference>
<dbReference type="GO" id="GO:0005739">
    <property type="term" value="C:mitochondrion"/>
    <property type="evidence" value="ECO:0007669"/>
    <property type="project" value="UniProtKB-SubCell"/>
</dbReference>
<evidence type="ECO:0000256" key="3">
    <source>
        <dbReference type="ARBA" id="ARBA00022946"/>
    </source>
</evidence>
<name>A0A150G9J7_GONPE</name>
<dbReference type="STRING" id="33097.A0A150G9J7"/>
<protein>
    <recommendedName>
        <fullName evidence="7">ATP11 protein</fullName>
    </recommendedName>
</protein>
<dbReference type="Proteomes" id="UP000075714">
    <property type="component" value="Unassembled WGS sequence"/>
</dbReference>
<dbReference type="PANTHER" id="PTHR13126:SF0">
    <property type="entry name" value="ATP SYNTHASE MITOCHONDRIAL F1 COMPLEX ASSEMBLY FACTOR 1"/>
    <property type="match status" value="1"/>
</dbReference>
<evidence type="ECO:0000256" key="4">
    <source>
        <dbReference type="ARBA" id="ARBA00023128"/>
    </source>
</evidence>
<dbReference type="InterPro" id="IPR010591">
    <property type="entry name" value="ATP11"/>
</dbReference>